<dbReference type="GO" id="GO:0016567">
    <property type="term" value="P:protein ubiquitination"/>
    <property type="evidence" value="ECO:0007669"/>
    <property type="project" value="UniProtKB-UniRule"/>
</dbReference>
<feature type="domain" description="F-box" evidence="2">
    <location>
        <begin position="3"/>
        <end position="49"/>
    </location>
</feature>
<dbReference type="Pfam" id="PF12937">
    <property type="entry name" value="F-box-like"/>
    <property type="match status" value="1"/>
</dbReference>
<evidence type="ECO:0000313" key="4">
    <source>
        <dbReference type="Proteomes" id="UP000623129"/>
    </source>
</evidence>
<comment type="subunit">
    <text evidence="1">Component of the SCF-type E3 ligase complex.</text>
</comment>
<dbReference type="GO" id="GO:0019005">
    <property type="term" value="C:SCF ubiquitin ligase complex"/>
    <property type="evidence" value="ECO:0007669"/>
    <property type="project" value="UniProtKB-UniRule"/>
</dbReference>
<dbReference type="PROSITE" id="PS50181">
    <property type="entry name" value="FBOX"/>
    <property type="match status" value="1"/>
</dbReference>
<organism evidence="3 4">
    <name type="scientific">Carex littledalei</name>
    <dbReference type="NCBI Taxonomy" id="544730"/>
    <lineage>
        <taxon>Eukaryota</taxon>
        <taxon>Viridiplantae</taxon>
        <taxon>Streptophyta</taxon>
        <taxon>Embryophyta</taxon>
        <taxon>Tracheophyta</taxon>
        <taxon>Spermatophyta</taxon>
        <taxon>Magnoliopsida</taxon>
        <taxon>Liliopsida</taxon>
        <taxon>Poales</taxon>
        <taxon>Cyperaceae</taxon>
        <taxon>Cyperoideae</taxon>
        <taxon>Cariceae</taxon>
        <taxon>Carex</taxon>
        <taxon>Carex subgen. Euthyceras</taxon>
    </lineage>
</organism>
<name>A0A833QY79_9POAL</name>
<comment type="function">
    <text evidence="1">Acts as a component of a SCF E3 ubiquitin ligase complexes.</text>
</comment>
<evidence type="ECO:0000259" key="2">
    <source>
        <dbReference type="PROSITE" id="PS50181"/>
    </source>
</evidence>
<comment type="pathway">
    <text evidence="1">Protein modification; protein ubiquitination.</text>
</comment>
<dbReference type="SUPFAM" id="SSF81383">
    <property type="entry name" value="F-box domain"/>
    <property type="match status" value="1"/>
</dbReference>
<dbReference type="InterPro" id="IPR036047">
    <property type="entry name" value="F-box-like_dom_sf"/>
</dbReference>
<evidence type="ECO:0000256" key="1">
    <source>
        <dbReference type="RuleBase" id="RU369085"/>
    </source>
</evidence>
<dbReference type="OrthoDB" id="1924875at2759"/>
<protein>
    <recommendedName>
        <fullName evidence="1">F-box protein</fullName>
    </recommendedName>
</protein>
<dbReference type="PANTHER" id="PTHR12874">
    <property type="entry name" value="F-BOX ONLY PROTEIN 48-RELATED"/>
    <property type="match status" value="1"/>
</dbReference>
<evidence type="ECO:0000313" key="3">
    <source>
        <dbReference type="EMBL" id="KAF3338135.1"/>
    </source>
</evidence>
<keyword evidence="1" id="KW-0539">Nucleus</keyword>
<dbReference type="GO" id="GO:0005634">
    <property type="term" value="C:nucleus"/>
    <property type="evidence" value="ECO:0007669"/>
    <property type="project" value="UniProtKB-SubCell"/>
</dbReference>
<comment type="subcellular location">
    <subcellularLocation>
        <location evidence="1">Nucleus</location>
    </subcellularLocation>
</comment>
<proteinExistence type="predicted"/>
<accession>A0A833QY79</accession>
<comment type="caution">
    <text evidence="3">The sequence shown here is derived from an EMBL/GenBank/DDBJ whole genome shotgun (WGS) entry which is preliminary data.</text>
</comment>
<gene>
    <name evidence="3" type="ORF">FCM35_KLT18722</name>
</gene>
<dbReference type="PANTHER" id="PTHR12874:SF28">
    <property type="entry name" value="F-BOX PROTEIN"/>
    <property type="match status" value="1"/>
</dbReference>
<keyword evidence="1" id="KW-0833">Ubl conjugation pathway</keyword>
<reference evidence="3" key="1">
    <citation type="submission" date="2020-01" db="EMBL/GenBank/DDBJ databases">
        <title>Genome sequence of Kobresia littledalei, the first chromosome-level genome in the family Cyperaceae.</title>
        <authorList>
            <person name="Qu G."/>
        </authorList>
    </citation>
    <scope>NUCLEOTIDE SEQUENCE</scope>
    <source>
        <strain evidence="3">C.B.Clarke</strain>
        <tissue evidence="3">Leaf</tissue>
    </source>
</reference>
<dbReference type="Proteomes" id="UP000623129">
    <property type="component" value="Unassembled WGS sequence"/>
</dbReference>
<dbReference type="GO" id="GO:0005737">
    <property type="term" value="C:cytoplasm"/>
    <property type="evidence" value="ECO:0007669"/>
    <property type="project" value="TreeGrafter"/>
</dbReference>
<keyword evidence="4" id="KW-1185">Reference proteome</keyword>
<sequence>MASPSFTELPDDIQVNILSFLTPSEISAVACTSHRFSPLPGSPSLWHAMCDRRWGQFTSPASWGPNCTSRRLYQALDQWENLIGFWRRIGHGHGSGGAHATCHPLLFFQWNSNCITGSQVSPCTEPGSYDVVKSPFVWLGTSPDGEMVSYRQLEEDLESEVGPGSDLVPVSVSFVGPNHLVVEPNGGFRSGDEDMEVAMGIESGSPPDRATLEMYQYFANLTSPCGEKGVRRQRRRERERRKSGLVAEHFVRITHYCPTPTRPLQGLWKGICENRSLEFYLVAYDDVGGITCRRVGGPGTQFSGYSPLFWTPNADFIEAPFSKEEYKIYTSREHLTGDSSSLEERLVSRMLFINSSYDLVIPDLAGGQGGNLRNVEGRVWEYDDGTFGFGFLRNEYIIDLKHIALNGQLLDSVATSRM</sequence>
<dbReference type="GO" id="GO:0031146">
    <property type="term" value="P:SCF-dependent proteasomal ubiquitin-dependent protein catabolic process"/>
    <property type="evidence" value="ECO:0007669"/>
    <property type="project" value="UniProtKB-UniRule"/>
</dbReference>
<dbReference type="AlphaFoldDB" id="A0A833QY79"/>
<dbReference type="InterPro" id="IPR001810">
    <property type="entry name" value="F-box_dom"/>
</dbReference>
<dbReference type="GO" id="GO:0009740">
    <property type="term" value="P:gibberellic acid mediated signaling pathway"/>
    <property type="evidence" value="ECO:0007669"/>
    <property type="project" value="TreeGrafter"/>
</dbReference>
<dbReference type="Gene3D" id="1.20.1280.50">
    <property type="match status" value="1"/>
</dbReference>
<dbReference type="EMBL" id="SWLB01000006">
    <property type="protein sequence ID" value="KAF3338135.1"/>
    <property type="molecule type" value="Genomic_DNA"/>
</dbReference>